<dbReference type="Pfam" id="PF13517">
    <property type="entry name" value="FG-GAP_3"/>
    <property type="match status" value="3"/>
</dbReference>
<dbReference type="InterPro" id="IPR011519">
    <property type="entry name" value="UnbV_ASPIC"/>
</dbReference>
<keyword evidence="5" id="KW-1185">Reference proteome</keyword>
<dbReference type="PANTHER" id="PTHR16026">
    <property type="entry name" value="CARTILAGE ACIDIC PROTEIN 1"/>
    <property type="match status" value="1"/>
</dbReference>
<dbReference type="SUPFAM" id="SSF69318">
    <property type="entry name" value="Integrin alpha N-terminal domain"/>
    <property type="match status" value="1"/>
</dbReference>
<dbReference type="Gene3D" id="2.130.10.130">
    <property type="entry name" value="Integrin alpha, N-terminal"/>
    <property type="match status" value="1"/>
</dbReference>
<organism evidence="4 5">
    <name type="scientific">Arcicella rigui</name>
    <dbReference type="NCBI Taxonomy" id="797020"/>
    <lineage>
        <taxon>Bacteria</taxon>
        <taxon>Pseudomonadati</taxon>
        <taxon>Bacteroidota</taxon>
        <taxon>Cytophagia</taxon>
        <taxon>Cytophagales</taxon>
        <taxon>Flectobacillaceae</taxon>
        <taxon>Arcicella</taxon>
    </lineage>
</organism>
<evidence type="ECO:0000313" key="4">
    <source>
        <dbReference type="EMBL" id="MEA5140828.1"/>
    </source>
</evidence>
<keyword evidence="2" id="KW-1133">Transmembrane helix</keyword>
<dbReference type="InterPro" id="IPR027039">
    <property type="entry name" value="Crtac1"/>
</dbReference>
<accession>A0ABU5QDK8</accession>
<reference evidence="4 5" key="1">
    <citation type="submission" date="2023-12" db="EMBL/GenBank/DDBJ databases">
        <title>Novel species of the genus Arcicella isolated from rivers.</title>
        <authorList>
            <person name="Lu H."/>
        </authorList>
    </citation>
    <scope>NUCLEOTIDE SEQUENCE [LARGE SCALE GENOMIC DNA]</scope>
    <source>
        <strain evidence="4 5">KCTC 23307</strain>
    </source>
</reference>
<comment type="caution">
    <text evidence="4">The sequence shown here is derived from an EMBL/GenBank/DDBJ whole genome shotgun (WGS) entry which is preliminary data.</text>
</comment>
<dbReference type="Proteomes" id="UP001302949">
    <property type="component" value="Unassembled WGS sequence"/>
</dbReference>
<evidence type="ECO:0000256" key="2">
    <source>
        <dbReference type="SAM" id="Phobius"/>
    </source>
</evidence>
<evidence type="ECO:0000256" key="1">
    <source>
        <dbReference type="ARBA" id="ARBA00022729"/>
    </source>
</evidence>
<dbReference type="PANTHER" id="PTHR16026:SF0">
    <property type="entry name" value="CARTILAGE ACIDIC PROTEIN 1"/>
    <property type="match status" value="1"/>
</dbReference>
<dbReference type="RefSeq" id="WP_323297984.1">
    <property type="nucleotide sequence ID" value="NZ_JAYFUM010000021.1"/>
</dbReference>
<feature type="transmembrane region" description="Helical" evidence="2">
    <location>
        <begin position="546"/>
        <end position="566"/>
    </location>
</feature>
<dbReference type="EMBL" id="JAYFUM010000021">
    <property type="protein sequence ID" value="MEA5140828.1"/>
    <property type="molecule type" value="Genomic_DNA"/>
</dbReference>
<dbReference type="InterPro" id="IPR013517">
    <property type="entry name" value="FG-GAP"/>
</dbReference>
<protein>
    <submittedName>
        <fullName evidence="4">CRTAC1 family protein</fullName>
    </submittedName>
</protein>
<feature type="domain" description="ASPIC/UnbV" evidence="3">
    <location>
        <begin position="462"/>
        <end position="529"/>
    </location>
</feature>
<dbReference type="InterPro" id="IPR028994">
    <property type="entry name" value="Integrin_alpha_N"/>
</dbReference>
<keyword evidence="2" id="KW-0472">Membrane</keyword>
<keyword evidence="2" id="KW-0812">Transmembrane</keyword>
<gene>
    <name evidence="4" type="ORF">VB248_16880</name>
</gene>
<keyword evidence="1" id="KW-0732">Signal</keyword>
<evidence type="ECO:0000259" key="3">
    <source>
        <dbReference type="Pfam" id="PF07593"/>
    </source>
</evidence>
<proteinExistence type="predicted"/>
<name>A0ABU5QDK8_9BACT</name>
<evidence type="ECO:0000313" key="5">
    <source>
        <dbReference type="Proteomes" id="UP001302949"/>
    </source>
</evidence>
<sequence>MIKTLQKYGLLIVFGGLPLATISAQKHFTDVTQQAGIKHHYEVFEGFLGGGACVLDINNDGFDDLFLTGGMTDDVLYLNNRNGTFTNIYAKSGLALTKKFMTQGAVAADVNRDGWVDLYVTTITSKGSKNIIPRAINLLFLNNKNNTFRDVTKEYGLGELNSFSTGANFGDINADGFPDLYVGNYFTSYPGDLSSININDSQIVSASQIAEGFLLLNQGGKGFKNVYKDYGLSHKGFGFGGVFSDFDNDGDQDLIVNHDFGYKKTPNLLLKNQFPFKWFNDIGPQTGMDLKINSMGTAVGDYNNDGLMDYFFTNIRFNKFMVNNGVGKPFSEKSLELGVNTITITWGANFADFDHDGDLDLFMANGDLNPNCTPIGDFYFENTGKKFEEKGGLIGLNDYGIGRGSVVFDLENDGDLDLLVVNQKPVLPGYPTESETHLFRNDGAKGNWLKIALKGTQAESHGLGSKVEIVVNGQHQIREIDGGGSSHLSQNASHAHFGIGSATQIDEVIVHWTGGYRQVLTNVKANQLLVVTEEEHINRWEWIQKGVIILLILAVATISLGVYRYLKKKKK</sequence>
<dbReference type="Pfam" id="PF07593">
    <property type="entry name" value="UnbV_ASPIC"/>
    <property type="match status" value="1"/>
</dbReference>